<comment type="caution">
    <text evidence="1">The sequence shown here is derived from an EMBL/GenBank/DDBJ whole genome shotgun (WGS) entry which is preliminary data.</text>
</comment>
<evidence type="ECO:0000313" key="1">
    <source>
        <dbReference type="EMBL" id="GBM91592.1"/>
    </source>
</evidence>
<protein>
    <submittedName>
        <fullName evidence="1">Uncharacterized protein</fullName>
    </submittedName>
</protein>
<dbReference type="EMBL" id="BGPR01003717">
    <property type="protein sequence ID" value="GBM91592.1"/>
    <property type="molecule type" value="Genomic_DNA"/>
</dbReference>
<gene>
    <name evidence="1" type="ORF">AVEN_164199_1</name>
</gene>
<dbReference type="AlphaFoldDB" id="A0A4Y2JQH2"/>
<proteinExistence type="predicted"/>
<name>A0A4Y2JQH2_ARAVE</name>
<reference evidence="1 2" key="1">
    <citation type="journal article" date="2019" name="Sci. Rep.">
        <title>Orb-weaving spider Araneus ventricosus genome elucidates the spidroin gene catalogue.</title>
        <authorList>
            <person name="Kono N."/>
            <person name="Nakamura H."/>
            <person name="Ohtoshi R."/>
            <person name="Moran D.A.P."/>
            <person name="Shinohara A."/>
            <person name="Yoshida Y."/>
            <person name="Fujiwara M."/>
            <person name="Mori M."/>
            <person name="Tomita M."/>
            <person name="Arakawa K."/>
        </authorList>
    </citation>
    <scope>NUCLEOTIDE SEQUENCE [LARGE SCALE GENOMIC DNA]</scope>
</reference>
<dbReference type="Proteomes" id="UP000499080">
    <property type="component" value="Unassembled WGS sequence"/>
</dbReference>
<sequence length="110" mass="12419">MITLASACTVANREKNPCVLLPPTSLISGNLIFYRHAARWTLFSKRNTNVERYLFDKENDALAGTSLSKIRHHTTAAIERLAHDRFRVTQVHKRCGPSVESDFQSSAFQS</sequence>
<accession>A0A4Y2JQH2</accession>
<keyword evidence="2" id="KW-1185">Reference proteome</keyword>
<evidence type="ECO:0000313" key="2">
    <source>
        <dbReference type="Proteomes" id="UP000499080"/>
    </source>
</evidence>
<organism evidence="1 2">
    <name type="scientific">Araneus ventricosus</name>
    <name type="common">Orbweaver spider</name>
    <name type="synonym">Epeira ventricosa</name>
    <dbReference type="NCBI Taxonomy" id="182803"/>
    <lineage>
        <taxon>Eukaryota</taxon>
        <taxon>Metazoa</taxon>
        <taxon>Ecdysozoa</taxon>
        <taxon>Arthropoda</taxon>
        <taxon>Chelicerata</taxon>
        <taxon>Arachnida</taxon>
        <taxon>Araneae</taxon>
        <taxon>Araneomorphae</taxon>
        <taxon>Entelegynae</taxon>
        <taxon>Araneoidea</taxon>
        <taxon>Araneidae</taxon>
        <taxon>Araneus</taxon>
    </lineage>
</organism>